<evidence type="ECO:0008006" key="4">
    <source>
        <dbReference type="Google" id="ProtNLM"/>
    </source>
</evidence>
<feature type="compositionally biased region" description="Basic residues" evidence="1">
    <location>
        <begin position="76"/>
        <end position="85"/>
    </location>
</feature>
<sequence>MCGVAVAVAVVAAASTGDRVHHEVHAEDGRSNAQARERLLGAVGDERMLSPRVLMSEHHGRHLVPLRSLPVQQRSPRPHPRHGRPGSHATCAIRHFNSDMIRAYTPIQVGIGIRLGLAFFFFLSEEPSL</sequence>
<feature type="region of interest" description="Disordered" evidence="1">
    <location>
        <begin position="65"/>
        <end position="89"/>
    </location>
</feature>
<organism evidence="2 3">
    <name type="scientific">Lagenidium giganteum</name>
    <dbReference type="NCBI Taxonomy" id="4803"/>
    <lineage>
        <taxon>Eukaryota</taxon>
        <taxon>Sar</taxon>
        <taxon>Stramenopiles</taxon>
        <taxon>Oomycota</taxon>
        <taxon>Peronosporomycetes</taxon>
        <taxon>Pythiales</taxon>
        <taxon>Pythiaceae</taxon>
    </lineage>
</organism>
<dbReference type="Proteomes" id="UP001146120">
    <property type="component" value="Unassembled WGS sequence"/>
</dbReference>
<dbReference type="EMBL" id="DAKRPA010000026">
    <property type="protein sequence ID" value="DBA02833.1"/>
    <property type="molecule type" value="Genomic_DNA"/>
</dbReference>
<comment type="caution">
    <text evidence="2">The sequence shown here is derived from an EMBL/GenBank/DDBJ whole genome shotgun (WGS) entry which is preliminary data.</text>
</comment>
<dbReference type="AlphaFoldDB" id="A0AAV2Z614"/>
<evidence type="ECO:0000313" key="3">
    <source>
        <dbReference type="Proteomes" id="UP001146120"/>
    </source>
</evidence>
<reference evidence="2" key="2">
    <citation type="journal article" date="2023" name="Microbiol Resour">
        <title>Decontamination and Annotation of the Draft Genome Sequence of the Oomycete Lagenidium giganteum ARSEF 373.</title>
        <authorList>
            <person name="Morgan W.R."/>
            <person name="Tartar A."/>
        </authorList>
    </citation>
    <scope>NUCLEOTIDE SEQUENCE</scope>
    <source>
        <strain evidence="2">ARSEF 373</strain>
    </source>
</reference>
<proteinExistence type="predicted"/>
<evidence type="ECO:0000256" key="1">
    <source>
        <dbReference type="SAM" id="MobiDB-lite"/>
    </source>
</evidence>
<gene>
    <name evidence="2" type="ORF">N0F65_006623</name>
</gene>
<accession>A0AAV2Z614</accession>
<reference evidence="2" key="1">
    <citation type="submission" date="2022-11" db="EMBL/GenBank/DDBJ databases">
        <authorList>
            <person name="Morgan W.R."/>
            <person name="Tartar A."/>
        </authorList>
    </citation>
    <scope>NUCLEOTIDE SEQUENCE</scope>
    <source>
        <strain evidence="2">ARSEF 373</strain>
    </source>
</reference>
<keyword evidence="3" id="KW-1185">Reference proteome</keyword>
<evidence type="ECO:0000313" key="2">
    <source>
        <dbReference type="EMBL" id="DBA02833.1"/>
    </source>
</evidence>
<name>A0AAV2Z614_9STRA</name>
<protein>
    <recommendedName>
        <fullName evidence="4">Secreted protein</fullName>
    </recommendedName>
</protein>